<proteinExistence type="predicted"/>
<evidence type="ECO:0000313" key="2">
    <source>
        <dbReference type="Proteomes" id="UP000194565"/>
    </source>
</evidence>
<dbReference type="AlphaFoldDB" id="A0A252ADG1"/>
<dbReference type="EMBL" id="JOMM01000003">
    <property type="protein sequence ID" value="OUI87616.1"/>
    <property type="molecule type" value="Genomic_DNA"/>
</dbReference>
<sequence length="133" mass="14515">MGEKTAVFLTLPAFWRHQPGVMVLSLSGSDVKGNRVRSAMQGQSLGCPRNCKRHVLHILAGTSGHWEPLLGRLVQDDLPQARKPAISRGCRREVLIGGCQQSDWTRGTPDVFGVVRVGLSLVATSFLPRGLFL</sequence>
<dbReference type="Proteomes" id="UP000194565">
    <property type="component" value="Unassembled WGS sequence"/>
</dbReference>
<reference evidence="1 2" key="1">
    <citation type="submission" date="2014-06" db="EMBL/GenBank/DDBJ databases">
        <authorList>
            <person name="Ju J."/>
            <person name="Zhang J."/>
        </authorList>
    </citation>
    <scope>NUCLEOTIDE SEQUENCE [LARGE SCALE GENOMIC DNA]</scope>
    <source>
        <strain evidence="1">DmW_042</strain>
    </source>
</reference>
<organism evidence="1 2">
    <name type="scientific">Acetobacter tropicalis</name>
    <dbReference type="NCBI Taxonomy" id="104102"/>
    <lineage>
        <taxon>Bacteria</taxon>
        <taxon>Pseudomonadati</taxon>
        <taxon>Pseudomonadota</taxon>
        <taxon>Alphaproteobacteria</taxon>
        <taxon>Acetobacterales</taxon>
        <taxon>Acetobacteraceae</taxon>
        <taxon>Acetobacter</taxon>
    </lineage>
</organism>
<evidence type="ECO:0000313" key="1">
    <source>
        <dbReference type="EMBL" id="OUI87616.1"/>
    </source>
</evidence>
<gene>
    <name evidence="1" type="ORF">HC62_10155</name>
</gene>
<name>A0A252ADG1_9PROT</name>
<comment type="caution">
    <text evidence="1">The sequence shown here is derived from an EMBL/GenBank/DDBJ whole genome shotgun (WGS) entry which is preliminary data.</text>
</comment>
<accession>A0A252ADG1</accession>
<protein>
    <submittedName>
        <fullName evidence="1">Uncharacterized protein</fullName>
    </submittedName>
</protein>